<name>A0A8T2DUC1_9BRAS</name>
<dbReference type="AlphaFoldDB" id="A0A8T2DUC1"/>
<feature type="region of interest" description="Disordered" evidence="1">
    <location>
        <begin position="80"/>
        <end position="100"/>
    </location>
</feature>
<gene>
    <name evidence="2" type="ORF">ISN45_At04g007260</name>
</gene>
<sequence>MGNSTAGAKRWSSTTSCAHVSLLFAVECCGENQVTVNDIVNWSSMASRVRANSKGVVEVYSVILSPSYLQEENACGPCPGSQTSIHSTMDPHQHVANEIE</sequence>
<keyword evidence="3" id="KW-1185">Reference proteome</keyword>
<comment type="caution">
    <text evidence="2">The sequence shown here is derived from an EMBL/GenBank/DDBJ whole genome shotgun (WGS) entry which is preliminary data.</text>
</comment>
<dbReference type="Proteomes" id="UP000694240">
    <property type="component" value="Chromosome 4"/>
</dbReference>
<reference evidence="2 3" key="1">
    <citation type="submission" date="2020-12" db="EMBL/GenBank/DDBJ databases">
        <title>Concerted genomic and epigenomic changes stabilize Arabidopsis allopolyploids.</title>
        <authorList>
            <person name="Chen Z."/>
        </authorList>
    </citation>
    <scope>NUCLEOTIDE SEQUENCE [LARGE SCALE GENOMIC DNA]</scope>
    <source>
        <strain evidence="2">Allo738</strain>
        <tissue evidence="2">Leaf</tissue>
    </source>
</reference>
<evidence type="ECO:0000313" key="3">
    <source>
        <dbReference type="Proteomes" id="UP000694240"/>
    </source>
</evidence>
<evidence type="ECO:0000256" key="1">
    <source>
        <dbReference type="SAM" id="MobiDB-lite"/>
    </source>
</evidence>
<evidence type="ECO:0000313" key="2">
    <source>
        <dbReference type="EMBL" id="KAG7615227.1"/>
    </source>
</evidence>
<accession>A0A8T2DUC1</accession>
<organism evidence="2 3">
    <name type="scientific">Arabidopsis thaliana x Arabidopsis arenosa</name>
    <dbReference type="NCBI Taxonomy" id="1240361"/>
    <lineage>
        <taxon>Eukaryota</taxon>
        <taxon>Viridiplantae</taxon>
        <taxon>Streptophyta</taxon>
        <taxon>Embryophyta</taxon>
        <taxon>Tracheophyta</taxon>
        <taxon>Spermatophyta</taxon>
        <taxon>Magnoliopsida</taxon>
        <taxon>eudicotyledons</taxon>
        <taxon>Gunneridae</taxon>
        <taxon>Pentapetalae</taxon>
        <taxon>rosids</taxon>
        <taxon>malvids</taxon>
        <taxon>Brassicales</taxon>
        <taxon>Brassicaceae</taxon>
        <taxon>Camelineae</taxon>
        <taxon>Arabidopsis</taxon>
    </lineage>
</organism>
<feature type="compositionally biased region" description="Basic and acidic residues" evidence="1">
    <location>
        <begin position="89"/>
        <end position="100"/>
    </location>
</feature>
<proteinExistence type="predicted"/>
<dbReference type="EMBL" id="JAEFBK010000004">
    <property type="protein sequence ID" value="KAG7615227.1"/>
    <property type="molecule type" value="Genomic_DNA"/>
</dbReference>
<protein>
    <submittedName>
        <fullName evidence="2">Uncharacterized protein</fullName>
    </submittedName>
</protein>